<evidence type="ECO:0000259" key="3">
    <source>
        <dbReference type="Pfam" id="PF13614"/>
    </source>
</evidence>
<comment type="similarity">
    <text evidence="1">Belongs to the ParA family.</text>
</comment>
<evidence type="ECO:0000313" key="4">
    <source>
        <dbReference type="EMBL" id="PIZ40071.1"/>
    </source>
</evidence>
<dbReference type="Gene3D" id="3.40.50.300">
    <property type="entry name" value="P-loop containing nucleotide triphosphate hydrolases"/>
    <property type="match status" value="1"/>
</dbReference>
<evidence type="ECO:0000256" key="1">
    <source>
        <dbReference type="ARBA" id="ARBA00006976"/>
    </source>
</evidence>
<dbReference type="PANTHER" id="PTHR13696">
    <property type="entry name" value="P-LOOP CONTAINING NUCLEOSIDE TRIPHOSPHATE HYDROLASE"/>
    <property type="match status" value="1"/>
</dbReference>
<protein>
    <submittedName>
        <fullName evidence="4">Sporulation initiation inhibitor Soj</fullName>
    </submittedName>
</protein>
<dbReference type="InterPro" id="IPR027417">
    <property type="entry name" value="P-loop_NTPase"/>
</dbReference>
<dbReference type="InterPro" id="IPR025669">
    <property type="entry name" value="AAA_dom"/>
</dbReference>
<dbReference type="RefSeq" id="WP_286678036.1">
    <property type="nucleotide sequence ID" value="NZ_MNXI01000054.1"/>
</dbReference>
<dbReference type="FunFam" id="3.40.50.300:FF:000285">
    <property type="entry name" value="Sporulation initiation inhibitor Soj"/>
    <property type="match status" value="1"/>
</dbReference>
<organism evidence="4 5">
    <name type="scientific">Candidatus Aquicultor secundus</name>
    <dbReference type="NCBI Taxonomy" id="1973895"/>
    <lineage>
        <taxon>Bacteria</taxon>
        <taxon>Bacillati</taxon>
        <taxon>Actinomycetota</taxon>
        <taxon>Candidatus Aquicultoria</taxon>
        <taxon>Candidatus Aquicultorales</taxon>
        <taxon>Candidatus Aquicultoraceae</taxon>
        <taxon>Candidatus Aquicultor</taxon>
    </lineage>
</organism>
<dbReference type="AlphaFoldDB" id="A0A2M7T8L7"/>
<dbReference type="InterPro" id="IPR050678">
    <property type="entry name" value="DNA_Partitioning_ATPase"/>
</dbReference>
<feature type="domain" description="AAA" evidence="3">
    <location>
        <begin position="40"/>
        <end position="214"/>
    </location>
</feature>
<sequence>MAVGLFSRRLQQLEDEIREEKAPSSALIQRGLPGDRRGLTLAVVNQKGGVGKSTTAVNLSAYLADMGQKVLLIDFDPQGNASSGFGVDKKAIKHCIYDVVIDQKPLVEVISPTNIKNLSLVPATVQLAGAEIELVASLSREHRLKRAIETIKRRYDYIIIDCPPSLGLLTVNALTAADELIIPVQCEFYALEGLSKLLDSVRLVKAHLNPELKIAGVLMTMHDIRTRLSQQVIDEVKKFFRELVYDTVIPRTVRLSEAPSFGVPISRYDAESKGAQAYQQFAKEVIARAEKRTG</sequence>
<evidence type="ECO:0000313" key="5">
    <source>
        <dbReference type="Proteomes" id="UP000230956"/>
    </source>
</evidence>
<accession>A0A2M7T8L7</accession>
<dbReference type="Proteomes" id="UP000230956">
    <property type="component" value="Unassembled WGS sequence"/>
</dbReference>
<evidence type="ECO:0000256" key="2">
    <source>
        <dbReference type="ARBA" id="ARBA00059092"/>
    </source>
</evidence>
<dbReference type="CDD" id="cd02042">
    <property type="entry name" value="ParAB_family"/>
    <property type="match status" value="1"/>
</dbReference>
<dbReference type="PANTHER" id="PTHR13696:SF52">
    <property type="entry name" value="PARA FAMILY PROTEIN CT_582"/>
    <property type="match status" value="1"/>
</dbReference>
<reference evidence="5" key="1">
    <citation type="submission" date="2017-09" db="EMBL/GenBank/DDBJ databases">
        <title>Depth-based differentiation of microbial function through sediment-hosted aquifers and enrichment of novel symbionts in the deep terrestrial subsurface.</title>
        <authorList>
            <person name="Probst A.J."/>
            <person name="Ladd B."/>
            <person name="Jarett J.K."/>
            <person name="Geller-Mcgrath D.E."/>
            <person name="Sieber C.M.K."/>
            <person name="Emerson J.B."/>
            <person name="Anantharaman K."/>
            <person name="Thomas B.C."/>
            <person name="Malmstrom R."/>
            <person name="Stieglmeier M."/>
            <person name="Klingl A."/>
            <person name="Woyke T."/>
            <person name="Ryan C.M."/>
            <person name="Banfield J.F."/>
        </authorList>
    </citation>
    <scope>NUCLEOTIDE SEQUENCE [LARGE SCALE GENOMIC DNA]</scope>
</reference>
<comment type="caution">
    <text evidence="4">The sequence shown here is derived from an EMBL/GenBank/DDBJ whole genome shotgun (WGS) entry which is preliminary data.</text>
</comment>
<name>A0A2M7T8L7_9ACTN</name>
<dbReference type="SUPFAM" id="SSF52540">
    <property type="entry name" value="P-loop containing nucleoside triphosphate hydrolases"/>
    <property type="match status" value="1"/>
</dbReference>
<dbReference type="Pfam" id="PF13614">
    <property type="entry name" value="AAA_31"/>
    <property type="match status" value="1"/>
</dbReference>
<comment type="function">
    <text evidence="2">May play a role in septum formation.</text>
</comment>
<proteinExistence type="inferred from homology"/>
<gene>
    <name evidence="4" type="ORF">COY37_04385</name>
</gene>
<dbReference type="EMBL" id="PFNG01000101">
    <property type="protein sequence ID" value="PIZ40071.1"/>
    <property type="molecule type" value="Genomic_DNA"/>
</dbReference>